<feature type="chain" id="PRO_5016329708" evidence="2">
    <location>
        <begin position="29"/>
        <end position="358"/>
    </location>
</feature>
<keyword evidence="5" id="KW-1185">Reference proteome</keyword>
<dbReference type="InterPro" id="IPR003010">
    <property type="entry name" value="C-N_Hydrolase"/>
</dbReference>
<comment type="similarity">
    <text evidence="1">Belongs to the carbon-nitrogen hydrolase superfamily. Nitrilase family.</text>
</comment>
<dbReference type="STRING" id="1448320.A0A319DCS1"/>
<organism evidence="4 5">
    <name type="scientific">Aspergillus ellipticus CBS 707.79</name>
    <dbReference type="NCBI Taxonomy" id="1448320"/>
    <lineage>
        <taxon>Eukaryota</taxon>
        <taxon>Fungi</taxon>
        <taxon>Dikarya</taxon>
        <taxon>Ascomycota</taxon>
        <taxon>Pezizomycotina</taxon>
        <taxon>Eurotiomycetes</taxon>
        <taxon>Eurotiomycetidae</taxon>
        <taxon>Eurotiales</taxon>
        <taxon>Aspergillaceae</taxon>
        <taxon>Aspergillus</taxon>
        <taxon>Aspergillus subgen. Circumdati</taxon>
    </lineage>
</organism>
<evidence type="ECO:0000259" key="3">
    <source>
        <dbReference type="PROSITE" id="PS50263"/>
    </source>
</evidence>
<feature type="domain" description="CN hydrolase" evidence="3">
    <location>
        <begin position="41"/>
        <end position="307"/>
    </location>
</feature>
<dbReference type="Proteomes" id="UP000247810">
    <property type="component" value="Unassembled WGS sequence"/>
</dbReference>
<evidence type="ECO:0000256" key="2">
    <source>
        <dbReference type="SAM" id="SignalP"/>
    </source>
</evidence>
<protein>
    <submittedName>
        <fullName evidence="4">Carbon-nitrogen hydrolase</fullName>
    </submittedName>
</protein>
<proteinExistence type="inferred from homology"/>
<dbReference type="PANTHER" id="PTHR46044">
    <property type="entry name" value="NITRILASE"/>
    <property type="match status" value="1"/>
</dbReference>
<sequence length="358" mass="39586">MIAPMIPLKSLFLCASTILAGLSDLSQGAALPTQSNSNSSLKVALVRSPPPNWPLPLGSHNWTGIEINITQAVDQGIHLIQEAKQNGADLLAFPELWFPGFPKGRELYNWKETHFPSFIKNAIVVGGHDWTRLIAAIRQANIWTSLSFVERRGDHIFMAPSGSERDIFTDGNISELKVVNTEIGRVGMLECAEHWYPSMTFPLAAQRPKLHIGNFPYVLDDCDDSEAWSFHAGLTKAATGSYAFLSGAYVLMPAVGYAFIMDNITNIVVDISASVDFDETPILYHTFPNSSLFFSDETYDEDAQISWGVLQQISEGFPTDIPQEEGNLVPHREVSVAQLLRGNFTWSETGFVSPVDQH</sequence>
<keyword evidence="2" id="KW-0732">Signal</keyword>
<evidence type="ECO:0000313" key="5">
    <source>
        <dbReference type="Proteomes" id="UP000247810"/>
    </source>
</evidence>
<dbReference type="PROSITE" id="PS50263">
    <property type="entry name" value="CN_HYDROLASE"/>
    <property type="match status" value="1"/>
</dbReference>
<dbReference type="OrthoDB" id="10250282at2759"/>
<dbReference type="Gene3D" id="3.60.110.10">
    <property type="entry name" value="Carbon-nitrogen hydrolase"/>
    <property type="match status" value="1"/>
</dbReference>
<dbReference type="AlphaFoldDB" id="A0A319DCS1"/>
<name>A0A319DCS1_9EURO</name>
<dbReference type="InterPro" id="IPR044149">
    <property type="entry name" value="Nitrilases_CHs"/>
</dbReference>
<keyword evidence="4" id="KW-0378">Hydrolase</keyword>
<accession>A0A319DCS1</accession>
<dbReference type="InterPro" id="IPR036526">
    <property type="entry name" value="C-N_Hydrolase_sf"/>
</dbReference>
<evidence type="ECO:0000256" key="1">
    <source>
        <dbReference type="ARBA" id="ARBA00008129"/>
    </source>
</evidence>
<evidence type="ECO:0000313" key="4">
    <source>
        <dbReference type="EMBL" id="PYH92067.1"/>
    </source>
</evidence>
<gene>
    <name evidence="4" type="ORF">BO71DRAFT_442756</name>
</gene>
<dbReference type="GO" id="GO:0016787">
    <property type="term" value="F:hydrolase activity"/>
    <property type="evidence" value="ECO:0007669"/>
    <property type="project" value="UniProtKB-KW"/>
</dbReference>
<dbReference type="SUPFAM" id="SSF56317">
    <property type="entry name" value="Carbon-nitrogen hydrolase"/>
    <property type="match status" value="1"/>
</dbReference>
<dbReference type="Pfam" id="PF00795">
    <property type="entry name" value="CN_hydrolase"/>
    <property type="match status" value="1"/>
</dbReference>
<dbReference type="PANTHER" id="PTHR46044:SF1">
    <property type="entry name" value="CN HYDROLASE DOMAIN-CONTAINING PROTEIN"/>
    <property type="match status" value="1"/>
</dbReference>
<dbReference type="VEuPathDB" id="FungiDB:BO71DRAFT_442756"/>
<dbReference type="EMBL" id="KZ825927">
    <property type="protein sequence ID" value="PYH92067.1"/>
    <property type="molecule type" value="Genomic_DNA"/>
</dbReference>
<feature type="signal peptide" evidence="2">
    <location>
        <begin position="1"/>
        <end position="28"/>
    </location>
</feature>
<reference evidence="4 5" key="1">
    <citation type="submission" date="2018-02" db="EMBL/GenBank/DDBJ databases">
        <title>The genomes of Aspergillus section Nigri reveals drivers in fungal speciation.</title>
        <authorList>
            <consortium name="DOE Joint Genome Institute"/>
            <person name="Vesth T.C."/>
            <person name="Nybo J."/>
            <person name="Theobald S."/>
            <person name="Brandl J."/>
            <person name="Frisvad J.C."/>
            <person name="Nielsen K.F."/>
            <person name="Lyhne E.K."/>
            <person name="Kogle M.E."/>
            <person name="Kuo A."/>
            <person name="Riley R."/>
            <person name="Clum A."/>
            <person name="Nolan M."/>
            <person name="Lipzen A."/>
            <person name="Salamov A."/>
            <person name="Henrissat B."/>
            <person name="Wiebenga A."/>
            <person name="De vries R.P."/>
            <person name="Grigoriev I.V."/>
            <person name="Mortensen U.H."/>
            <person name="Andersen M.R."/>
            <person name="Baker S.E."/>
        </authorList>
    </citation>
    <scope>NUCLEOTIDE SEQUENCE [LARGE SCALE GENOMIC DNA]</scope>
    <source>
        <strain evidence="4 5">CBS 707.79</strain>
    </source>
</reference>